<keyword evidence="5" id="KW-1133">Transmembrane helix</keyword>
<dbReference type="EMBL" id="JAEINI020000011">
    <property type="protein sequence ID" value="MCB5227908.1"/>
    <property type="molecule type" value="Genomic_DNA"/>
</dbReference>
<keyword evidence="2" id="KW-0812">Transmembrane</keyword>
<evidence type="ECO:0000256" key="9">
    <source>
        <dbReference type="SAM" id="SignalP"/>
    </source>
</evidence>
<protein>
    <submittedName>
        <fullName evidence="10">Tetratricopeptide repeat protein</fullName>
    </submittedName>
</protein>
<comment type="similarity">
    <text evidence="7">Belongs to the Tom70 family.</text>
</comment>
<dbReference type="SUPFAM" id="SSF48452">
    <property type="entry name" value="TPR-like"/>
    <property type="match status" value="5"/>
</dbReference>
<feature type="repeat" description="TPR" evidence="8">
    <location>
        <begin position="638"/>
        <end position="671"/>
    </location>
</feature>
<gene>
    <name evidence="10" type="ORF">JAO78_013905</name>
</gene>
<dbReference type="Pfam" id="PF14559">
    <property type="entry name" value="TPR_19"/>
    <property type="match status" value="4"/>
</dbReference>
<reference evidence="10 11" key="1">
    <citation type="submission" date="2021-10" db="EMBL/GenBank/DDBJ databases">
        <title>Alishewanella koreense sp. nov. isolated from seawater of southwestern coast in South Korea and the proposal for the reclassification of Rheinheimera perlucida and Rheinheimera tuosuensis as Arsukibacterium perlucida and Arsukibacterium tuosuensis.</title>
        <authorList>
            <person name="Kim K.H."/>
            <person name="Ruan W."/>
            <person name="Kim K.R."/>
            <person name="Baek J.H."/>
            <person name="Jeon C.O."/>
        </authorList>
    </citation>
    <scope>NUCLEOTIDE SEQUENCE [LARGE SCALE GENOMIC DNA]</scope>
    <source>
        <strain evidence="10 11">16-MA</strain>
    </source>
</reference>
<comment type="caution">
    <text evidence="10">The sequence shown here is derived from an EMBL/GenBank/DDBJ whole genome shotgun (WGS) entry which is preliminary data.</text>
</comment>
<evidence type="ECO:0000313" key="11">
    <source>
        <dbReference type="Proteomes" id="UP000633814"/>
    </source>
</evidence>
<dbReference type="PANTHER" id="PTHR46208">
    <property type="entry name" value="MITOCHONDRIAL IMPORT RECEPTOR SUBUNIT TOM70"/>
    <property type="match status" value="1"/>
</dbReference>
<evidence type="ECO:0000256" key="4">
    <source>
        <dbReference type="ARBA" id="ARBA00022803"/>
    </source>
</evidence>
<dbReference type="Pfam" id="PF13432">
    <property type="entry name" value="TPR_16"/>
    <property type="match status" value="3"/>
</dbReference>
<keyword evidence="3" id="KW-0677">Repeat</keyword>
<evidence type="ECO:0000256" key="2">
    <source>
        <dbReference type="ARBA" id="ARBA00022692"/>
    </source>
</evidence>
<keyword evidence="11" id="KW-1185">Reference proteome</keyword>
<evidence type="ECO:0000256" key="8">
    <source>
        <dbReference type="PROSITE-ProRule" id="PRU00339"/>
    </source>
</evidence>
<dbReference type="PANTHER" id="PTHR46208:SF1">
    <property type="entry name" value="MITOCHONDRIAL IMPORT RECEPTOR SUBUNIT TOM70"/>
    <property type="match status" value="1"/>
</dbReference>
<dbReference type="Gene3D" id="1.25.40.10">
    <property type="entry name" value="Tetratricopeptide repeat domain"/>
    <property type="match status" value="6"/>
</dbReference>
<keyword evidence="9" id="KW-0732">Signal</keyword>
<feature type="signal peptide" evidence="9">
    <location>
        <begin position="1"/>
        <end position="18"/>
    </location>
</feature>
<evidence type="ECO:0000313" key="10">
    <source>
        <dbReference type="EMBL" id="MCB5227908.1"/>
    </source>
</evidence>
<organism evidence="10 11">
    <name type="scientific">Alishewanella maricola</name>
    <dbReference type="NCBI Taxonomy" id="2795740"/>
    <lineage>
        <taxon>Bacteria</taxon>
        <taxon>Pseudomonadati</taxon>
        <taxon>Pseudomonadota</taxon>
        <taxon>Gammaproteobacteria</taxon>
        <taxon>Alteromonadales</taxon>
        <taxon>Alteromonadaceae</taxon>
        <taxon>Alishewanella</taxon>
    </lineage>
</organism>
<dbReference type="Pfam" id="PF13181">
    <property type="entry name" value="TPR_8"/>
    <property type="match status" value="1"/>
</dbReference>
<keyword evidence="4 8" id="KW-0802">TPR repeat</keyword>
<feature type="chain" id="PRO_5046308772" evidence="9">
    <location>
        <begin position="19"/>
        <end position="925"/>
    </location>
</feature>
<name>A0ABS8C701_9ALTE</name>
<proteinExistence type="inferred from homology"/>
<evidence type="ECO:0000256" key="7">
    <source>
        <dbReference type="ARBA" id="ARBA00038030"/>
    </source>
</evidence>
<evidence type="ECO:0000256" key="5">
    <source>
        <dbReference type="ARBA" id="ARBA00022989"/>
    </source>
</evidence>
<accession>A0ABS8C701</accession>
<dbReference type="RefSeq" id="WP_226751971.1">
    <property type="nucleotide sequence ID" value="NZ_JAEINI020000011.1"/>
</dbReference>
<feature type="repeat" description="TPR" evidence="8">
    <location>
        <begin position="706"/>
        <end position="739"/>
    </location>
</feature>
<keyword evidence="6" id="KW-0472">Membrane</keyword>
<comment type="subcellular location">
    <subcellularLocation>
        <location evidence="1">Membrane</location>
        <topology evidence="1">Single-pass membrane protein</topology>
    </subcellularLocation>
</comment>
<evidence type="ECO:0000256" key="3">
    <source>
        <dbReference type="ARBA" id="ARBA00022737"/>
    </source>
</evidence>
<evidence type="ECO:0000256" key="1">
    <source>
        <dbReference type="ARBA" id="ARBA00004167"/>
    </source>
</evidence>
<dbReference type="SMART" id="SM00028">
    <property type="entry name" value="TPR"/>
    <property type="match status" value="9"/>
</dbReference>
<dbReference type="Proteomes" id="UP000633814">
    <property type="component" value="Unassembled WGS sequence"/>
</dbReference>
<sequence>MYRLLFGLLLCVSMTTYADSSSKYTYDNALQLHKQGDNKTAIIYLRNVLSNTPDNLAAQILYGQILLQQQLFAEALNVFEGALTDGADINLISDELSYLYLLSRQKNKLQEMLKYGELRQPQKFNWLLVSASLDLQTNDLEQARSTLKTAATLFPQNVNLLNAQAELALAEKAEDRAAELLAQSLQLEPNNSATLLQLGHLAFIQKRYPAAIAHYQTGLALDPNNPLLLRAISTVQFLTGQLGDARNALEQLSSMGLDDAYLRFALPMVTALQDKTAVNESIQTLHADLIGMPAEYFKAEPDKLFLRATLHYLNNNEFLAIEDFNNYLQLKPNDLNAIDIVANYYIRNELVGTAVKFLDDNKAYIKDYAPLQLQHALLAIKQQRPYVAQQMLTEMRARFPDNAEMAALDAELKRQTLGPAAALAYLSDSPFTAEPSVLLSKTLLAKDLNDFPRARDFAQQLLALQPEDPTYRNIYAGILVSSGDLTEAEKQLTQLLQAKPDFFPGQLTQANLLILQRDFVAAAKLLKQLIELQPQNDTLQVLQAQVELQTNNSEQAVERLVKIVNRQHHRPSLNLLLAHYFSVNKQKEALGLIQRSLRREFMAKDLLLLEANTLITLNQITEAQEKVSQFAQLADLNDNHYYELGLLQKRLERYADASNSFATAIKLAPDNLIYDYELINLQLDTTQLKQAEQRLQQLAQRQVRSADYYLLAGMLAEQQQNPELAFKNYSKSIEQNPRFQRAWGMAYELSRQATFNERFTTLAQQHLQLQPNDFWVKRLLAEHHINHQQWPEASTLYQQLLAAGSFTDDAFLQNNLANALFTSDPALALQHAAKANQLRRNEPLILTTYAKALLQNQQADQALAVLYQAYAQQSSNNEINLLLAETLVSLQRATEAKPYIDAVRQNATDAATRERVAALLARLAQ</sequence>
<feature type="repeat" description="TPR" evidence="8">
    <location>
        <begin position="192"/>
        <end position="225"/>
    </location>
</feature>
<dbReference type="PROSITE" id="PS50005">
    <property type="entry name" value="TPR"/>
    <property type="match status" value="3"/>
</dbReference>
<evidence type="ECO:0000256" key="6">
    <source>
        <dbReference type="ARBA" id="ARBA00023136"/>
    </source>
</evidence>
<dbReference type="InterPro" id="IPR019734">
    <property type="entry name" value="TPR_rpt"/>
</dbReference>
<dbReference type="InterPro" id="IPR011990">
    <property type="entry name" value="TPR-like_helical_dom_sf"/>
</dbReference>